<evidence type="ECO:0000256" key="7">
    <source>
        <dbReference type="SAM" id="Phobius"/>
    </source>
</evidence>
<feature type="transmembrane region" description="Helical" evidence="7">
    <location>
        <begin position="137"/>
        <end position="154"/>
    </location>
</feature>
<evidence type="ECO:0000256" key="1">
    <source>
        <dbReference type="ARBA" id="ARBA00004127"/>
    </source>
</evidence>
<keyword evidence="3 7" id="KW-0812">Transmembrane</keyword>
<evidence type="ECO:0000256" key="2">
    <source>
        <dbReference type="ARBA" id="ARBA00006565"/>
    </source>
</evidence>
<protein>
    <recommendedName>
        <fullName evidence="8">CWH43-like N-terminal domain-containing protein</fullName>
    </recommendedName>
</protein>
<feature type="region of interest" description="Disordered" evidence="6">
    <location>
        <begin position="1"/>
        <end position="24"/>
    </location>
</feature>
<dbReference type="EMBL" id="VSWD01000005">
    <property type="protein sequence ID" value="KAK3102000.1"/>
    <property type="molecule type" value="Genomic_DNA"/>
</dbReference>
<feature type="transmembrane region" description="Helical" evidence="7">
    <location>
        <begin position="67"/>
        <end position="86"/>
    </location>
</feature>
<keyword evidence="10" id="KW-1185">Reference proteome</keyword>
<dbReference type="AlphaFoldDB" id="A0AA89BZ28"/>
<organism evidence="9 10">
    <name type="scientific">Pinctada imbricata</name>
    <name type="common">Atlantic pearl-oyster</name>
    <name type="synonym">Pinctada martensii</name>
    <dbReference type="NCBI Taxonomy" id="66713"/>
    <lineage>
        <taxon>Eukaryota</taxon>
        <taxon>Metazoa</taxon>
        <taxon>Spiralia</taxon>
        <taxon>Lophotrochozoa</taxon>
        <taxon>Mollusca</taxon>
        <taxon>Bivalvia</taxon>
        <taxon>Autobranchia</taxon>
        <taxon>Pteriomorphia</taxon>
        <taxon>Pterioida</taxon>
        <taxon>Pterioidea</taxon>
        <taxon>Pteriidae</taxon>
        <taxon>Pinctada</taxon>
    </lineage>
</organism>
<comment type="similarity">
    <text evidence="2">Belongs to the DRAM/TMEM150 family.</text>
</comment>
<sequence>MKTKIKQDPDFGSDDKLAPGSDPDDSQIPGCFGCMQRRLHFLPIITTTWLGVAFIITYTATGDPERTIFSQFVNIGAVLLFSNGFIRYLHNKKIFVTSKEERRWHIVNLVALCLMITSSIGLSMVGNFPTSVEKVPHYLGAFLAFGFGVAYCWVQTKISWRMKERRLAGQDRSRVPLLQFINCICSTVFNSKSLTLSLVGISAIIYKARKSAGDPTETGYLRGVYLLSTISEWLLAISYSTFILTFIPLFSGLKLKAATVEIKDSENHNRKNDVVMPYSPMQDEK</sequence>
<dbReference type="InterPro" id="IPR019402">
    <property type="entry name" value="CWH43_N"/>
</dbReference>
<comment type="caution">
    <text evidence="9">The sequence shown here is derived from an EMBL/GenBank/DDBJ whole genome shotgun (WGS) entry which is preliminary data.</text>
</comment>
<reference evidence="9" key="1">
    <citation type="submission" date="2019-08" db="EMBL/GenBank/DDBJ databases">
        <title>The improved chromosome-level genome for the pearl oyster Pinctada fucata martensii using PacBio sequencing and Hi-C.</title>
        <authorList>
            <person name="Zheng Z."/>
        </authorList>
    </citation>
    <scope>NUCLEOTIDE SEQUENCE</scope>
    <source>
        <strain evidence="9">ZZ-2019</strain>
        <tissue evidence="9">Adductor muscle</tissue>
    </source>
</reference>
<dbReference type="Proteomes" id="UP001186944">
    <property type="component" value="Unassembled WGS sequence"/>
</dbReference>
<evidence type="ECO:0000313" key="10">
    <source>
        <dbReference type="Proteomes" id="UP001186944"/>
    </source>
</evidence>
<evidence type="ECO:0000256" key="4">
    <source>
        <dbReference type="ARBA" id="ARBA00022989"/>
    </source>
</evidence>
<dbReference type="PANTHER" id="PTHR21324:SF2">
    <property type="entry name" value="EG:22E5.9 PROTEIN"/>
    <property type="match status" value="1"/>
</dbReference>
<dbReference type="Pfam" id="PF10277">
    <property type="entry name" value="Frag1"/>
    <property type="match status" value="1"/>
</dbReference>
<feature type="transmembrane region" description="Helical" evidence="7">
    <location>
        <begin position="106"/>
        <end position="125"/>
    </location>
</feature>
<evidence type="ECO:0000256" key="5">
    <source>
        <dbReference type="ARBA" id="ARBA00023136"/>
    </source>
</evidence>
<gene>
    <name evidence="9" type="ORF">FSP39_008019</name>
</gene>
<comment type="subcellular location">
    <subcellularLocation>
        <location evidence="1">Endomembrane system</location>
        <topology evidence="1">Multi-pass membrane protein</topology>
    </subcellularLocation>
</comment>
<feature type="domain" description="CWH43-like N-terminal" evidence="8">
    <location>
        <begin position="52"/>
        <end position="247"/>
    </location>
</feature>
<name>A0AA89BZ28_PINIB</name>
<accession>A0AA89BZ28</accession>
<evidence type="ECO:0000256" key="3">
    <source>
        <dbReference type="ARBA" id="ARBA00022692"/>
    </source>
</evidence>
<dbReference type="PANTHER" id="PTHR21324">
    <property type="entry name" value="FASTING-INDUCIBLE INTEGRAL MEMBRANE PROTEIN TM6P1-RELATED"/>
    <property type="match status" value="1"/>
</dbReference>
<feature type="compositionally biased region" description="Basic and acidic residues" evidence="6">
    <location>
        <begin position="1"/>
        <end position="17"/>
    </location>
</feature>
<feature type="transmembrane region" description="Helical" evidence="7">
    <location>
        <begin position="225"/>
        <end position="247"/>
    </location>
</feature>
<dbReference type="InterPro" id="IPR050911">
    <property type="entry name" value="DRAM/TMEM150_Autophagy_Mod"/>
</dbReference>
<evidence type="ECO:0000259" key="8">
    <source>
        <dbReference type="Pfam" id="PF10277"/>
    </source>
</evidence>
<keyword evidence="4 7" id="KW-1133">Transmembrane helix</keyword>
<keyword evidence="5 7" id="KW-0472">Membrane</keyword>
<evidence type="ECO:0000256" key="6">
    <source>
        <dbReference type="SAM" id="MobiDB-lite"/>
    </source>
</evidence>
<feature type="transmembrane region" description="Helical" evidence="7">
    <location>
        <begin position="41"/>
        <end position="61"/>
    </location>
</feature>
<proteinExistence type="inferred from homology"/>
<feature type="transmembrane region" description="Helical" evidence="7">
    <location>
        <begin position="175"/>
        <end position="205"/>
    </location>
</feature>
<evidence type="ECO:0000313" key="9">
    <source>
        <dbReference type="EMBL" id="KAK3102000.1"/>
    </source>
</evidence>
<dbReference type="GO" id="GO:0012505">
    <property type="term" value="C:endomembrane system"/>
    <property type="evidence" value="ECO:0007669"/>
    <property type="project" value="UniProtKB-SubCell"/>
</dbReference>